<protein>
    <recommendedName>
        <fullName evidence="1">Ubiquitin-like domain-containing protein</fullName>
    </recommendedName>
</protein>
<keyword evidence="3" id="KW-1185">Reference proteome</keyword>
<accession>A0A2J6RX19</accession>
<name>A0A2J6RX19_HYAVF</name>
<dbReference type="InterPro" id="IPR000626">
    <property type="entry name" value="Ubiquitin-like_dom"/>
</dbReference>
<sequence>MLPIIKETLPEAMMLKGGCFIPVHQREALWIRFKSTRPFAVKIFLAGINAISGEPVIETLATALRRARLLHEEKSIQDYVVIDPANHSQLWLDGIAKQNGSVMQFVAVPTGSGYSVEAQVANAESTGGIQIMVTPIKNAGLAVIQVKSLLYSTMSFRVRLSYTVFRLLKKIGQHFGTPVEQMSLLYKGYRLDKDCLISSYGIEDGSILFLVLNLRGGGDLMPYNSVPNGEMSLGIGGLIKQSILRDPHPSTAWDGDNTAMFNIQLLSADVFEQVTGAAPPPSPVTAETYAAAGLPFFEIQGEKGEGVKGLFSDVKSVGQLDTENGVGGSDKELAFPTVQLDMTGQRVGFRSVEELVRSVRTWGITPIL</sequence>
<dbReference type="SUPFAM" id="SSF54236">
    <property type="entry name" value="Ubiquitin-like"/>
    <property type="match status" value="1"/>
</dbReference>
<gene>
    <name evidence="2" type="ORF">L207DRAFT_289984</name>
</gene>
<evidence type="ECO:0000313" key="3">
    <source>
        <dbReference type="Proteomes" id="UP000235786"/>
    </source>
</evidence>
<dbReference type="AlphaFoldDB" id="A0A2J6RX19"/>
<dbReference type="OrthoDB" id="428577at2759"/>
<reference evidence="2 3" key="1">
    <citation type="submission" date="2016-04" db="EMBL/GenBank/DDBJ databases">
        <title>A degradative enzymes factory behind the ericoid mycorrhizal symbiosis.</title>
        <authorList>
            <consortium name="DOE Joint Genome Institute"/>
            <person name="Martino E."/>
            <person name="Morin E."/>
            <person name="Grelet G."/>
            <person name="Kuo A."/>
            <person name="Kohler A."/>
            <person name="Daghino S."/>
            <person name="Barry K."/>
            <person name="Choi C."/>
            <person name="Cichocki N."/>
            <person name="Clum A."/>
            <person name="Copeland A."/>
            <person name="Hainaut M."/>
            <person name="Haridas S."/>
            <person name="Labutti K."/>
            <person name="Lindquist E."/>
            <person name="Lipzen A."/>
            <person name="Khouja H.-R."/>
            <person name="Murat C."/>
            <person name="Ohm R."/>
            <person name="Olson A."/>
            <person name="Spatafora J."/>
            <person name="Veneault-Fourrey C."/>
            <person name="Henrissat B."/>
            <person name="Grigoriev I."/>
            <person name="Martin F."/>
            <person name="Perotto S."/>
        </authorList>
    </citation>
    <scope>NUCLEOTIDE SEQUENCE [LARGE SCALE GENOMIC DNA]</scope>
    <source>
        <strain evidence="2 3">F</strain>
    </source>
</reference>
<dbReference type="EMBL" id="KZ613942">
    <property type="protein sequence ID" value="PMD43068.1"/>
    <property type="molecule type" value="Genomic_DNA"/>
</dbReference>
<dbReference type="STRING" id="1149755.A0A2J6RX19"/>
<dbReference type="Gene3D" id="3.10.20.90">
    <property type="entry name" value="Phosphatidylinositol 3-kinase Catalytic Subunit, Chain A, domain 1"/>
    <property type="match status" value="1"/>
</dbReference>
<dbReference type="SMART" id="SM00213">
    <property type="entry name" value="UBQ"/>
    <property type="match status" value="1"/>
</dbReference>
<evidence type="ECO:0000313" key="2">
    <source>
        <dbReference type="EMBL" id="PMD43068.1"/>
    </source>
</evidence>
<dbReference type="InterPro" id="IPR029071">
    <property type="entry name" value="Ubiquitin-like_domsf"/>
</dbReference>
<dbReference type="PROSITE" id="PS50053">
    <property type="entry name" value="UBIQUITIN_2"/>
    <property type="match status" value="1"/>
</dbReference>
<dbReference type="Proteomes" id="UP000235786">
    <property type="component" value="Unassembled WGS sequence"/>
</dbReference>
<dbReference type="Pfam" id="PF00240">
    <property type="entry name" value="ubiquitin"/>
    <property type="match status" value="1"/>
</dbReference>
<dbReference type="CDD" id="cd17039">
    <property type="entry name" value="Ubl_ubiquitin_like"/>
    <property type="match status" value="1"/>
</dbReference>
<feature type="domain" description="Ubiquitin-like" evidence="1">
    <location>
        <begin position="142"/>
        <end position="217"/>
    </location>
</feature>
<evidence type="ECO:0000259" key="1">
    <source>
        <dbReference type="PROSITE" id="PS50053"/>
    </source>
</evidence>
<proteinExistence type="predicted"/>
<organism evidence="2 3">
    <name type="scientific">Hyaloscypha variabilis (strain UAMH 11265 / GT02V1 / F)</name>
    <name type="common">Meliniomyces variabilis</name>
    <dbReference type="NCBI Taxonomy" id="1149755"/>
    <lineage>
        <taxon>Eukaryota</taxon>
        <taxon>Fungi</taxon>
        <taxon>Dikarya</taxon>
        <taxon>Ascomycota</taxon>
        <taxon>Pezizomycotina</taxon>
        <taxon>Leotiomycetes</taxon>
        <taxon>Helotiales</taxon>
        <taxon>Hyaloscyphaceae</taxon>
        <taxon>Hyaloscypha</taxon>
        <taxon>Hyaloscypha variabilis</taxon>
    </lineage>
</organism>